<evidence type="ECO:0000313" key="3">
    <source>
        <dbReference type="Proteomes" id="UP000266918"/>
    </source>
</evidence>
<proteinExistence type="predicted"/>
<dbReference type="EMBL" id="LR134002">
    <property type="protein sequence ID" value="VDY72858.1"/>
    <property type="molecule type" value="Genomic_DNA"/>
</dbReference>
<dbReference type="Proteomes" id="UP000266918">
    <property type="component" value="Chromosome"/>
</dbReference>
<name>A0AAJ5NQW3_STRSA</name>
<evidence type="ECO:0000313" key="2">
    <source>
        <dbReference type="EMBL" id="VDY72858.1"/>
    </source>
</evidence>
<evidence type="ECO:0000256" key="1">
    <source>
        <dbReference type="SAM" id="SignalP"/>
    </source>
</evidence>
<keyword evidence="1" id="KW-0732">Signal</keyword>
<protein>
    <submittedName>
        <fullName evidence="2">Lipoprotein</fullName>
    </submittedName>
</protein>
<sequence length="118" mass="13484">MKKIIAAIVFVISVFALVACSNQQSLDGKYYNQYDYLVLEIKGNQGTYHENHDHTITSIDFQKKTFTFSASGREYVATYDVKKDGTLTFDTGNFLIGSNKQVVYRKDSESYKKNIKND</sequence>
<dbReference type="AlphaFoldDB" id="A0AAJ5NQW3"/>
<accession>A0AAJ5NQW3</accession>
<organism evidence="2 3">
    <name type="scientific">Streptococcus sanguinis</name>
    <dbReference type="NCBI Taxonomy" id="1305"/>
    <lineage>
        <taxon>Bacteria</taxon>
        <taxon>Bacillati</taxon>
        <taxon>Bacillota</taxon>
        <taxon>Bacilli</taxon>
        <taxon>Lactobacillales</taxon>
        <taxon>Streptococcaceae</taxon>
        <taxon>Streptococcus</taxon>
    </lineage>
</organism>
<dbReference type="PROSITE" id="PS51257">
    <property type="entry name" value="PROKAR_LIPOPROTEIN"/>
    <property type="match status" value="1"/>
</dbReference>
<feature type="signal peptide" evidence="1">
    <location>
        <begin position="1"/>
        <end position="18"/>
    </location>
</feature>
<dbReference type="RefSeq" id="WP_126436016.1">
    <property type="nucleotide sequence ID" value="NZ_LR134002.1"/>
</dbReference>
<reference evidence="2 3" key="1">
    <citation type="submission" date="2018-12" db="EMBL/GenBank/DDBJ databases">
        <authorList>
            <consortium name="Pathogen Informatics"/>
        </authorList>
    </citation>
    <scope>NUCLEOTIDE SEQUENCE [LARGE SCALE GENOMIC DNA]</scope>
    <source>
        <strain evidence="3">NCTC 10904</strain>
    </source>
</reference>
<gene>
    <name evidence="2" type="ORF">NCTC10904_02147</name>
</gene>
<keyword evidence="2" id="KW-0449">Lipoprotein</keyword>
<feature type="chain" id="PRO_5042617944" evidence="1">
    <location>
        <begin position="19"/>
        <end position="118"/>
    </location>
</feature>